<keyword evidence="1" id="KW-0479">Metal-binding</keyword>
<feature type="binding site" evidence="1">
    <location>
        <position position="252"/>
    </location>
    <ligand>
        <name>Mg(2+)</name>
        <dbReference type="ChEBI" id="CHEBI:18420"/>
        <label>1</label>
    </ligand>
</feature>
<evidence type="ECO:0000256" key="1">
    <source>
        <dbReference type="PIRSR" id="PIRSR605502-1"/>
    </source>
</evidence>
<dbReference type="AlphaFoldDB" id="A0A347TJE9"/>
<name>A0A347TJE9_9BACT</name>
<gene>
    <name evidence="2" type="ORF">AMRN_0976</name>
    <name evidence="3" type="ORF">CPH92_13245</name>
</gene>
<accession>A0A347TJE9</accession>
<reference evidence="2 5" key="3">
    <citation type="submission" date="2018-08" db="EMBL/GenBank/DDBJ databases">
        <title>Complete genome of the Arcobacter marinus type strain JCM 15502.</title>
        <authorList>
            <person name="Miller W.G."/>
            <person name="Yee E."/>
            <person name="Huynh S."/>
            <person name="Parker C.T."/>
        </authorList>
    </citation>
    <scope>NUCLEOTIDE SEQUENCE [LARGE SCALE GENOMIC DNA]</scope>
    <source>
        <strain evidence="2 5">JCM 15502</strain>
    </source>
</reference>
<dbReference type="Proteomes" id="UP000224740">
    <property type="component" value="Unassembled WGS sequence"/>
</dbReference>
<evidence type="ECO:0000313" key="3">
    <source>
        <dbReference type="EMBL" id="PHO14177.1"/>
    </source>
</evidence>
<sequence length="284" mass="32350">MYDKKQIKDIILSTLVADSLCLVAHWVYDEKQLKSLNIDWSKLNKPYSIWHKSKGAGEFTHYGDQTYWFYEYLKDKEKFDVKEYALYWLEKIQSYNGYIDSATRNSIEPLSKGLLIGSESSDLSIVGRISPLLMVSKTKKEFLDNVQSFVCLTHNSSECKNASSFFAKLLLKVLDKQDIESSILELKEQSSEDIKTYIDKAIKSKDKDSFDVIREFGPACGTSEGFASVLHLLLKYKDLKELLIQNAKAGGDSSARGMVAVMIFTAKYGLKDIPQSWLKIKVIL</sequence>
<proteinExistence type="predicted"/>
<dbReference type="InterPro" id="IPR005502">
    <property type="entry name" value="Ribosyl_crysJ1"/>
</dbReference>
<dbReference type="InterPro" id="IPR036705">
    <property type="entry name" value="Ribosyl_crysJ1_sf"/>
</dbReference>
<dbReference type="GO" id="GO:0046872">
    <property type="term" value="F:metal ion binding"/>
    <property type="evidence" value="ECO:0007669"/>
    <property type="project" value="UniProtKB-KW"/>
</dbReference>
<evidence type="ECO:0008006" key="6">
    <source>
        <dbReference type="Google" id="ProtNLM"/>
    </source>
</evidence>
<organism evidence="2 5">
    <name type="scientific">Malaciobacter marinus</name>
    <dbReference type="NCBI Taxonomy" id="505249"/>
    <lineage>
        <taxon>Bacteria</taxon>
        <taxon>Pseudomonadati</taxon>
        <taxon>Campylobacterota</taxon>
        <taxon>Epsilonproteobacteria</taxon>
        <taxon>Campylobacterales</taxon>
        <taxon>Arcobacteraceae</taxon>
        <taxon>Malaciobacter</taxon>
    </lineage>
</organism>
<keyword evidence="4" id="KW-1185">Reference proteome</keyword>
<dbReference type="EMBL" id="NXAO01000069">
    <property type="protein sequence ID" value="PHO14177.1"/>
    <property type="molecule type" value="Genomic_DNA"/>
</dbReference>
<comment type="cofactor">
    <cofactor evidence="1">
        <name>Mg(2+)</name>
        <dbReference type="ChEBI" id="CHEBI:18420"/>
    </cofactor>
    <text evidence="1">Binds 2 magnesium ions per subunit.</text>
</comment>
<dbReference type="EMBL" id="CP032101">
    <property type="protein sequence ID" value="AXX86727.1"/>
    <property type="molecule type" value="Genomic_DNA"/>
</dbReference>
<dbReference type="KEGG" id="amar:AMRN_0976"/>
<dbReference type="SUPFAM" id="SSF101478">
    <property type="entry name" value="ADP-ribosylglycohydrolase"/>
    <property type="match status" value="1"/>
</dbReference>
<dbReference type="Pfam" id="PF03747">
    <property type="entry name" value="ADP_ribosyl_GH"/>
    <property type="match status" value="1"/>
</dbReference>
<protein>
    <recommendedName>
        <fullName evidence="6">ADP-ribosylglycohydrolase</fullName>
    </recommendedName>
</protein>
<evidence type="ECO:0000313" key="2">
    <source>
        <dbReference type="EMBL" id="AXX86727.1"/>
    </source>
</evidence>
<evidence type="ECO:0000313" key="5">
    <source>
        <dbReference type="Proteomes" id="UP000264693"/>
    </source>
</evidence>
<evidence type="ECO:0000313" key="4">
    <source>
        <dbReference type="Proteomes" id="UP000224740"/>
    </source>
</evidence>
<dbReference type="Proteomes" id="UP000264693">
    <property type="component" value="Chromosome"/>
</dbReference>
<dbReference type="Gene3D" id="1.10.4080.10">
    <property type="entry name" value="ADP-ribosylation/Crystallin J1"/>
    <property type="match status" value="1"/>
</dbReference>
<reference evidence="4" key="1">
    <citation type="submission" date="2017-09" db="EMBL/GenBank/DDBJ databases">
        <title>Arcobacter canalis sp. nov., a new species isolated from a water canal contaminated with urban sewage.</title>
        <authorList>
            <person name="Perez-Cataluna A."/>
            <person name="Salas-Masso N."/>
            <person name="Figueras M.J."/>
        </authorList>
    </citation>
    <scope>NUCLEOTIDE SEQUENCE [LARGE SCALE GENOMIC DNA]</scope>
    <source>
        <strain evidence="4">CECT 7727</strain>
    </source>
</reference>
<reference evidence="3" key="2">
    <citation type="submission" date="2017-09" db="EMBL/GenBank/DDBJ databases">
        <authorList>
            <person name="Perez-Cataluna A."/>
            <person name="Figueras M.J."/>
            <person name="Salas-Masso N."/>
        </authorList>
    </citation>
    <scope>NUCLEOTIDE SEQUENCE</scope>
    <source>
        <strain evidence="3">CECT 7727</strain>
    </source>
</reference>
<dbReference type="RefSeq" id="WP_099312562.1">
    <property type="nucleotide sequence ID" value="NZ_CP032101.1"/>
</dbReference>
<keyword evidence="1" id="KW-0460">Magnesium</keyword>